<dbReference type="AlphaFoldDB" id="A0ABD1UBG8"/>
<sequence>MVAGPWCNLWQVAVEGRVDVGGLAVEGRQDYVSHFESAVREFLRDGNDFLIDDGMYQEREKSVRQAARLLGETEEIIQQWELPSLDPDKAAYIEEWHSFLEQDNENTMVSISSNEILTAQSNEEHIATDFEG</sequence>
<gene>
    <name evidence="1" type="ORF">Fot_26021</name>
</gene>
<evidence type="ECO:0000313" key="1">
    <source>
        <dbReference type="EMBL" id="KAL2522098.1"/>
    </source>
</evidence>
<comment type="caution">
    <text evidence="1">The sequence shown here is derived from an EMBL/GenBank/DDBJ whole genome shotgun (WGS) entry which is preliminary data.</text>
</comment>
<reference evidence="2" key="1">
    <citation type="submission" date="2024-07" db="EMBL/GenBank/DDBJ databases">
        <title>Two chromosome-level genome assemblies of Korean endemic species Abeliophyllum distichum and Forsythia ovata (Oleaceae).</title>
        <authorList>
            <person name="Jang H."/>
        </authorList>
    </citation>
    <scope>NUCLEOTIDE SEQUENCE [LARGE SCALE GENOMIC DNA]</scope>
</reference>
<accession>A0ABD1UBG8</accession>
<dbReference type="Proteomes" id="UP001604277">
    <property type="component" value="Unassembled WGS sequence"/>
</dbReference>
<protein>
    <submittedName>
        <fullName evidence="1">Uncharacterized protein</fullName>
    </submittedName>
</protein>
<dbReference type="EMBL" id="JBFOLJ010000007">
    <property type="protein sequence ID" value="KAL2522098.1"/>
    <property type="molecule type" value="Genomic_DNA"/>
</dbReference>
<organism evidence="1 2">
    <name type="scientific">Forsythia ovata</name>
    <dbReference type="NCBI Taxonomy" id="205694"/>
    <lineage>
        <taxon>Eukaryota</taxon>
        <taxon>Viridiplantae</taxon>
        <taxon>Streptophyta</taxon>
        <taxon>Embryophyta</taxon>
        <taxon>Tracheophyta</taxon>
        <taxon>Spermatophyta</taxon>
        <taxon>Magnoliopsida</taxon>
        <taxon>eudicotyledons</taxon>
        <taxon>Gunneridae</taxon>
        <taxon>Pentapetalae</taxon>
        <taxon>asterids</taxon>
        <taxon>lamiids</taxon>
        <taxon>Lamiales</taxon>
        <taxon>Oleaceae</taxon>
        <taxon>Forsythieae</taxon>
        <taxon>Forsythia</taxon>
    </lineage>
</organism>
<evidence type="ECO:0000313" key="2">
    <source>
        <dbReference type="Proteomes" id="UP001604277"/>
    </source>
</evidence>
<keyword evidence="2" id="KW-1185">Reference proteome</keyword>
<proteinExistence type="predicted"/>
<name>A0ABD1UBG8_9LAMI</name>